<dbReference type="InterPro" id="IPR030616">
    <property type="entry name" value="Aur-like"/>
</dbReference>
<organism evidence="12 13">
    <name type="scientific">Volvox africanus</name>
    <dbReference type="NCBI Taxonomy" id="51714"/>
    <lineage>
        <taxon>Eukaryota</taxon>
        <taxon>Viridiplantae</taxon>
        <taxon>Chlorophyta</taxon>
        <taxon>core chlorophytes</taxon>
        <taxon>Chlorophyceae</taxon>
        <taxon>CS clade</taxon>
        <taxon>Chlamydomonadales</taxon>
        <taxon>Volvocaceae</taxon>
        <taxon>Volvox</taxon>
    </lineage>
</organism>
<keyword evidence="2" id="KW-0808">Transferase</keyword>
<reference evidence="12" key="1">
    <citation type="journal article" date="2021" name="Proc. Natl. Acad. Sci. U.S.A.">
        <title>Three genomes in the algal genus Volvox reveal the fate of a haploid sex-determining region after a transition to homothallism.</title>
        <authorList>
            <person name="Yamamoto K."/>
            <person name="Hamaji T."/>
            <person name="Kawai-Toyooka H."/>
            <person name="Matsuzaki R."/>
            <person name="Takahashi F."/>
            <person name="Nishimura Y."/>
            <person name="Kawachi M."/>
            <person name="Noguchi H."/>
            <person name="Minakuchi Y."/>
            <person name="Umen J.G."/>
            <person name="Toyoda A."/>
            <person name="Nozaki H."/>
        </authorList>
    </citation>
    <scope>NUCLEOTIDE SEQUENCE</scope>
    <source>
        <strain evidence="12">NIES-3780</strain>
    </source>
</reference>
<feature type="compositionally biased region" description="Low complexity" evidence="10">
    <location>
        <begin position="456"/>
        <end position="466"/>
    </location>
</feature>
<evidence type="ECO:0000256" key="1">
    <source>
        <dbReference type="ARBA" id="ARBA00022527"/>
    </source>
</evidence>
<feature type="binding site" evidence="7">
    <location>
        <begin position="145"/>
        <end position="146"/>
    </location>
    <ligand>
        <name>ATP</name>
        <dbReference type="ChEBI" id="CHEBI:30616"/>
    </ligand>
</feature>
<dbReference type="InterPro" id="IPR000719">
    <property type="entry name" value="Prot_kinase_dom"/>
</dbReference>
<proteinExistence type="predicted"/>
<feature type="binding site" evidence="7">
    <location>
        <position position="232"/>
    </location>
    <ligand>
        <name>ATP</name>
        <dbReference type="ChEBI" id="CHEBI:30616"/>
    </ligand>
</feature>
<evidence type="ECO:0000313" key="12">
    <source>
        <dbReference type="EMBL" id="GIL67788.1"/>
    </source>
</evidence>
<keyword evidence="5 7" id="KW-0067">ATP-binding</keyword>
<dbReference type="PANTHER" id="PTHR24350">
    <property type="entry name" value="SERINE/THREONINE-PROTEIN KINASE IAL-RELATED"/>
    <property type="match status" value="1"/>
</dbReference>
<dbReference type="Pfam" id="PF00069">
    <property type="entry name" value="Pkinase"/>
    <property type="match status" value="2"/>
</dbReference>
<keyword evidence="4" id="KW-0418">Kinase</keyword>
<feature type="binding site" evidence="7">
    <location>
        <begin position="96"/>
        <end position="98"/>
    </location>
    <ligand>
        <name>ATP</name>
        <dbReference type="ChEBI" id="CHEBI:30616"/>
    </ligand>
</feature>
<feature type="region of interest" description="Disordered" evidence="10">
    <location>
        <begin position="179"/>
        <end position="212"/>
    </location>
</feature>
<feature type="compositionally biased region" description="Low complexity" evidence="10">
    <location>
        <begin position="179"/>
        <end position="189"/>
    </location>
</feature>
<name>A0A8J4FEM0_9CHLO</name>
<dbReference type="PROSITE" id="PS00107">
    <property type="entry name" value="PROTEIN_KINASE_ATP"/>
    <property type="match status" value="1"/>
</dbReference>
<keyword evidence="13" id="KW-1185">Reference proteome</keyword>
<evidence type="ECO:0000256" key="8">
    <source>
        <dbReference type="PIRSR" id="PIRSR630616-3"/>
    </source>
</evidence>
<keyword evidence="1" id="KW-0723">Serine/threonine-protein kinase</keyword>
<evidence type="ECO:0000259" key="11">
    <source>
        <dbReference type="PROSITE" id="PS50011"/>
    </source>
</evidence>
<dbReference type="Gene3D" id="1.10.510.10">
    <property type="entry name" value="Transferase(Phosphotransferase) domain 1"/>
    <property type="match status" value="2"/>
</dbReference>
<protein>
    <recommendedName>
        <fullName evidence="11">Protein kinase domain-containing protein</fullName>
    </recommendedName>
</protein>
<evidence type="ECO:0000256" key="9">
    <source>
        <dbReference type="PROSITE-ProRule" id="PRU10141"/>
    </source>
</evidence>
<dbReference type="InterPro" id="IPR017441">
    <property type="entry name" value="Protein_kinase_ATP_BS"/>
</dbReference>
<evidence type="ECO:0000256" key="10">
    <source>
        <dbReference type="SAM" id="MobiDB-lite"/>
    </source>
</evidence>
<feature type="domain" description="Protein kinase" evidence="11">
    <location>
        <begin position="17"/>
        <end position="363"/>
    </location>
</feature>
<dbReference type="PROSITE" id="PS50011">
    <property type="entry name" value="PROTEIN_KINASE_DOM"/>
    <property type="match status" value="1"/>
</dbReference>
<dbReference type="GO" id="GO:0004674">
    <property type="term" value="F:protein serine/threonine kinase activity"/>
    <property type="evidence" value="ECO:0007669"/>
    <property type="project" value="UniProtKB-KW"/>
</dbReference>
<accession>A0A8J4FEM0</accession>
<evidence type="ECO:0000256" key="3">
    <source>
        <dbReference type="ARBA" id="ARBA00022741"/>
    </source>
</evidence>
<sequence>MLEPLSSPDPLADLPQFTKVKDLGIGSFGTVALYQRNEGRGEPSLCAVKFMPRSGPGVDVNLIQREIQSHRVLRHPHVIRFRQLGLTDTHIYMCMEYADQGDLLGFLRRKGPLPEADARWLFQQFIFGLDYCHLKGVVNRDLKPENLLLKLTPEASKRHRRHQLQEREQQQRLLEQMQQLQLEQQQQQHGSGNGGNAMTGSPRAPSLPVLPPLGLVDHRTSNTFNLHIKIADFGLSKRAAHSLPKTRVGTINYMAPEVLLAGPSQRYDGHKADIWSAGVVLYAMLFSRVPFEVMHEPAQQGQGQGQPGARDRAATIQRILEGDWSVPPGMSVTPQCLHLLTQMLVPNPARRISMAAIMEHPWFRSGLPPAALTMNTALVRQQAAQSGGPAAGEQTEGEIDEILEVLRRHAAAETEAAVAAALAASHSRSSDDAAEERRAFELKGIEEDEEQPAPPAAATTRRLTQRTADERQGRYPQEPSPPGGGTGGAAAAAAAAARPVSTLAAVAPQDIRSGGNGPQETPAAASPNAFLARLALLRPCDIGADGGGAGGVGAGGPDNRGRSPGCCNPAIYGAGGGGVGVASAGAGAVPLMAGSSASRRAEALEAIDCIDIIAGRG</sequence>
<dbReference type="SMART" id="SM00220">
    <property type="entry name" value="S_TKc"/>
    <property type="match status" value="1"/>
</dbReference>
<evidence type="ECO:0000256" key="6">
    <source>
        <dbReference type="PIRSR" id="PIRSR630616-1"/>
    </source>
</evidence>
<dbReference type="Proteomes" id="UP000747399">
    <property type="component" value="Unassembled WGS sequence"/>
</dbReference>
<feature type="region of interest" description="Disordered" evidence="10">
    <location>
        <begin position="442"/>
        <end position="493"/>
    </location>
</feature>
<feature type="active site" description="Proton acceptor" evidence="6">
    <location>
        <position position="141"/>
    </location>
</feature>
<dbReference type="AlphaFoldDB" id="A0A8J4FEM0"/>
<dbReference type="SUPFAM" id="SSF56112">
    <property type="entry name" value="Protein kinase-like (PK-like)"/>
    <property type="match status" value="1"/>
</dbReference>
<dbReference type="EMBL" id="BNCO01000104">
    <property type="protein sequence ID" value="GIL67788.1"/>
    <property type="molecule type" value="Genomic_DNA"/>
</dbReference>
<feature type="cross-link" description="Glycyl lysine isopeptide (Lys-Gly) (interchain with G-Cter in SUMO2)" evidence="8">
    <location>
        <position position="143"/>
    </location>
</feature>
<evidence type="ECO:0000256" key="4">
    <source>
        <dbReference type="ARBA" id="ARBA00022777"/>
    </source>
</evidence>
<keyword evidence="3 7" id="KW-0547">Nucleotide-binding</keyword>
<dbReference type="GO" id="GO:0005524">
    <property type="term" value="F:ATP binding"/>
    <property type="evidence" value="ECO:0007669"/>
    <property type="project" value="UniProtKB-UniRule"/>
</dbReference>
<gene>
    <name evidence="12" type="ORF">Vafri_21068</name>
</gene>
<dbReference type="InterPro" id="IPR011009">
    <property type="entry name" value="Kinase-like_dom_sf"/>
</dbReference>
<feature type="binding site" evidence="7 9">
    <location>
        <position position="49"/>
    </location>
    <ligand>
        <name>ATP</name>
        <dbReference type="ChEBI" id="CHEBI:30616"/>
    </ligand>
</feature>
<evidence type="ECO:0000256" key="2">
    <source>
        <dbReference type="ARBA" id="ARBA00022679"/>
    </source>
</evidence>
<evidence type="ECO:0000256" key="7">
    <source>
        <dbReference type="PIRSR" id="PIRSR630616-2"/>
    </source>
</evidence>
<comment type="caution">
    <text evidence="12">The sequence shown here is derived from an EMBL/GenBank/DDBJ whole genome shotgun (WGS) entry which is preliminary data.</text>
</comment>
<evidence type="ECO:0000313" key="13">
    <source>
        <dbReference type="Proteomes" id="UP000747399"/>
    </source>
</evidence>
<evidence type="ECO:0000256" key="5">
    <source>
        <dbReference type="ARBA" id="ARBA00022840"/>
    </source>
</evidence>